<dbReference type="Proteomes" id="UP000295131">
    <property type="component" value="Unassembled WGS sequence"/>
</dbReference>
<gene>
    <name evidence="8" type="ORF">E2A64_05520</name>
</gene>
<dbReference type="EMBL" id="SMSI01000001">
    <property type="protein sequence ID" value="TDH38561.1"/>
    <property type="molecule type" value="Genomic_DNA"/>
</dbReference>
<dbReference type="CDD" id="cd00796">
    <property type="entry name" value="INT_Rci_Hp1_C"/>
    <property type="match status" value="1"/>
</dbReference>
<dbReference type="PROSITE" id="PS51898">
    <property type="entry name" value="TYR_RECOMBINASE"/>
    <property type="match status" value="1"/>
</dbReference>
<protein>
    <submittedName>
        <fullName evidence="8">Site-specific integrase</fullName>
    </submittedName>
</protein>
<dbReference type="GO" id="GO:0003677">
    <property type="term" value="F:DNA binding"/>
    <property type="evidence" value="ECO:0007669"/>
    <property type="project" value="UniProtKB-UniRule"/>
</dbReference>
<evidence type="ECO:0000256" key="2">
    <source>
        <dbReference type="ARBA" id="ARBA00022908"/>
    </source>
</evidence>
<evidence type="ECO:0000313" key="8">
    <source>
        <dbReference type="EMBL" id="TDH38561.1"/>
    </source>
</evidence>
<dbReference type="InterPro" id="IPR010998">
    <property type="entry name" value="Integrase_recombinase_N"/>
</dbReference>
<dbReference type="PANTHER" id="PTHR30629:SF2">
    <property type="entry name" value="PROPHAGE INTEGRASE INTS-RELATED"/>
    <property type="match status" value="1"/>
</dbReference>
<evidence type="ECO:0000256" key="3">
    <source>
        <dbReference type="ARBA" id="ARBA00023125"/>
    </source>
</evidence>
<dbReference type="InterPro" id="IPR025166">
    <property type="entry name" value="Integrase_DNA_bind_dom"/>
</dbReference>
<dbReference type="InterPro" id="IPR002104">
    <property type="entry name" value="Integrase_catalytic"/>
</dbReference>
<evidence type="ECO:0000256" key="4">
    <source>
        <dbReference type="ARBA" id="ARBA00023172"/>
    </source>
</evidence>
<dbReference type="Pfam" id="PF13356">
    <property type="entry name" value="Arm-DNA-bind_3"/>
    <property type="match status" value="1"/>
</dbReference>
<dbReference type="Gene3D" id="3.30.160.390">
    <property type="entry name" value="Integrase, DNA-binding domain"/>
    <property type="match status" value="1"/>
</dbReference>
<dbReference type="Pfam" id="PF00589">
    <property type="entry name" value="Phage_integrase"/>
    <property type="match status" value="1"/>
</dbReference>
<feature type="domain" description="Tyr recombinase" evidence="6">
    <location>
        <begin position="225"/>
        <end position="399"/>
    </location>
</feature>
<name>A0A4R5PPH0_9HYPH</name>
<dbReference type="InterPro" id="IPR013762">
    <property type="entry name" value="Integrase-like_cat_sf"/>
</dbReference>
<comment type="similarity">
    <text evidence="1">Belongs to the 'phage' integrase family.</text>
</comment>
<evidence type="ECO:0000259" key="7">
    <source>
        <dbReference type="PROSITE" id="PS51900"/>
    </source>
</evidence>
<dbReference type="OrthoDB" id="7615137at2"/>
<reference evidence="8 9" key="1">
    <citation type="journal article" date="2013" name="Int. J. Syst. Evol. Microbiol.">
        <title>Hoeflea suaedae sp. nov., an endophytic bacterium isolated from the root of the halophyte Suaeda maritima.</title>
        <authorList>
            <person name="Chung E.J."/>
            <person name="Park J.A."/>
            <person name="Pramanik P."/>
            <person name="Bibi F."/>
            <person name="Jeon C.O."/>
            <person name="Chung Y.R."/>
        </authorList>
    </citation>
    <scope>NUCLEOTIDE SEQUENCE [LARGE SCALE GENOMIC DNA]</scope>
    <source>
        <strain evidence="8 9">YC6898</strain>
    </source>
</reference>
<dbReference type="Gene3D" id="1.10.150.130">
    <property type="match status" value="1"/>
</dbReference>
<organism evidence="8 9">
    <name type="scientific">Pseudohoeflea suaedae</name>
    <dbReference type="NCBI Taxonomy" id="877384"/>
    <lineage>
        <taxon>Bacteria</taxon>
        <taxon>Pseudomonadati</taxon>
        <taxon>Pseudomonadota</taxon>
        <taxon>Alphaproteobacteria</taxon>
        <taxon>Hyphomicrobiales</taxon>
        <taxon>Rhizobiaceae</taxon>
        <taxon>Pseudohoeflea</taxon>
    </lineage>
</organism>
<dbReference type="PROSITE" id="PS51900">
    <property type="entry name" value="CB"/>
    <property type="match status" value="1"/>
</dbReference>
<evidence type="ECO:0000256" key="5">
    <source>
        <dbReference type="PROSITE-ProRule" id="PRU01248"/>
    </source>
</evidence>
<dbReference type="AlphaFoldDB" id="A0A4R5PPH0"/>
<keyword evidence="9" id="KW-1185">Reference proteome</keyword>
<keyword evidence="2" id="KW-0229">DNA integration</keyword>
<keyword evidence="3 5" id="KW-0238">DNA-binding</keyword>
<sequence length="423" mass="46355">MPKITKTFLDKQEPRDQPYIVWCSDLVGFGVRVFPSGRKVFYCDYRTRDTLQRRRMSIGAYGKLTVEEARNQARIVLGDAVKGEDPANERRTRRKSLTVNQLCDDYLDAAEKGLILGKGRRPKKPSTLYIDRGRIERHIRPLLGGKLVVDLSRADINKFVADVTTGKTAKVEKTGRLRGKSVVQGGAGTASRTTGLLSGILAYAVKNGVIDANPVHGVERPADGTRERRLSEEEYRAIGKALDAVETEPWQAVAAIRLLALTGCRRGEIESLKWSEVDFTGNALRFGDTKTGASTRPLSADAARVLSGLQRAADAVYVFPGTRQPDKPFGALQAAMGRIMASAELEGVTAHTLRHSFASVAADLNFTENTIGALLGHKSGTITSRYVHRLDSVLLEVANEVSGKIWRMMTAEPGKVVELPRRA</sequence>
<dbReference type="GO" id="GO:0015074">
    <property type="term" value="P:DNA integration"/>
    <property type="evidence" value="ECO:0007669"/>
    <property type="project" value="UniProtKB-KW"/>
</dbReference>
<dbReference type="InterPro" id="IPR038488">
    <property type="entry name" value="Integrase_DNA-bd_sf"/>
</dbReference>
<dbReference type="RefSeq" id="WP_133283395.1">
    <property type="nucleotide sequence ID" value="NZ_SMSI01000001.1"/>
</dbReference>
<dbReference type="Gene3D" id="1.10.443.10">
    <property type="entry name" value="Intergrase catalytic core"/>
    <property type="match status" value="1"/>
</dbReference>
<dbReference type="SUPFAM" id="SSF56349">
    <property type="entry name" value="DNA breaking-rejoining enzymes"/>
    <property type="match status" value="1"/>
</dbReference>
<accession>A0A4R5PPH0</accession>
<proteinExistence type="inferred from homology"/>
<dbReference type="InterPro" id="IPR011010">
    <property type="entry name" value="DNA_brk_join_enz"/>
</dbReference>
<keyword evidence="4" id="KW-0233">DNA recombination</keyword>
<dbReference type="PANTHER" id="PTHR30629">
    <property type="entry name" value="PROPHAGE INTEGRASE"/>
    <property type="match status" value="1"/>
</dbReference>
<comment type="caution">
    <text evidence="8">The sequence shown here is derived from an EMBL/GenBank/DDBJ whole genome shotgun (WGS) entry which is preliminary data.</text>
</comment>
<evidence type="ECO:0000313" key="9">
    <source>
        <dbReference type="Proteomes" id="UP000295131"/>
    </source>
</evidence>
<dbReference type="InterPro" id="IPR050808">
    <property type="entry name" value="Phage_Integrase"/>
</dbReference>
<dbReference type="GO" id="GO:0006310">
    <property type="term" value="P:DNA recombination"/>
    <property type="evidence" value="ECO:0007669"/>
    <property type="project" value="UniProtKB-KW"/>
</dbReference>
<dbReference type="InterPro" id="IPR044068">
    <property type="entry name" value="CB"/>
</dbReference>
<feature type="domain" description="Core-binding (CB)" evidence="7">
    <location>
        <begin position="97"/>
        <end position="205"/>
    </location>
</feature>
<evidence type="ECO:0000259" key="6">
    <source>
        <dbReference type="PROSITE" id="PS51898"/>
    </source>
</evidence>
<evidence type="ECO:0000256" key="1">
    <source>
        <dbReference type="ARBA" id="ARBA00008857"/>
    </source>
</evidence>